<evidence type="ECO:0000256" key="18">
    <source>
        <dbReference type="SAM" id="MobiDB-lite"/>
    </source>
</evidence>
<dbReference type="Proteomes" id="UP001210211">
    <property type="component" value="Unassembled WGS sequence"/>
</dbReference>
<dbReference type="Gene3D" id="1.10.420.10">
    <property type="entry name" value="Peroxidase, domain 2"/>
    <property type="match status" value="1"/>
</dbReference>
<feature type="active site" description="Proton acceptor" evidence="12">
    <location>
        <position position="139"/>
    </location>
</feature>
<keyword evidence="3 17" id="KW-0575">Peroxidase</keyword>
<gene>
    <name evidence="20" type="ORF">LUZ61_002428</name>
</gene>
<dbReference type="EC" id="1.11.1.7" evidence="17"/>
<evidence type="ECO:0000256" key="8">
    <source>
        <dbReference type="ARBA" id="ARBA00023004"/>
    </source>
</evidence>
<dbReference type="SUPFAM" id="SSF48113">
    <property type="entry name" value="Heme-dependent peroxidases"/>
    <property type="match status" value="1"/>
</dbReference>
<dbReference type="CDD" id="cd00693">
    <property type="entry name" value="secretory_peroxidase"/>
    <property type="match status" value="1"/>
</dbReference>
<feature type="binding site" evidence="14">
    <location>
        <position position="140"/>
    </location>
    <ligand>
        <name>Ca(2+)</name>
        <dbReference type="ChEBI" id="CHEBI:29108"/>
        <label>1</label>
    </ligand>
</feature>
<feature type="disulfide bond" evidence="16">
    <location>
        <begin position="108"/>
        <end position="190"/>
    </location>
</feature>
<evidence type="ECO:0000256" key="10">
    <source>
        <dbReference type="ARBA" id="ARBA00023283"/>
    </source>
</evidence>
<evidence type="ECO:0000259" key="19">
    <source>
        <dbReference type="PROSITE" id="PS50873"/>
    </source>
</evidence>
<dbReference type="GO" id="GO:0140825">
    <property type="term" value="F:lactoperoxidase activity"/>
    <property type="evidence" value="ECO:0007669"/>
    <property type="project" value="UniProtKB-EC"/>
</dbReference>
<dbReference type="PANTHER" id="PTHR31517">
    <property type="match status" value="1"/>
</dbReference>
<keyword evidence="6 14" id="KW-0106">Calcium</keyword>
<dbReference type="GO" id="GO:0046872">
    <property type="term" value="F:metal ion binding"/>
    <property type="evidence" value="ECO:0007669"/>
    <property type="project" value="UniProtKB-UniRule"/>
</dbReference>
<keyword evidence="8 14" id="KW-0408">Iron</keyword>
<dbReference type="Gene3D" id="1.10.520.10">
    <property type="match status" value="1"/>
</dbReference>
<sequence length="394" mass="41609">MRTANLLFLLSLVVTAAAADGPDKPPKDDKPPKGNNAPGRNKPRPEPPAAGAPSQPPETAPVTPPVTAPALAPASAPAPTPASAPAPAPPIYKTNYSGLSVDYYTNICPNLESLVRGAVSAMMASSPIAASATLRLFFHDCFVTGCDASIMISNPNGGDERSSPDNQSLKPEGFTMITKAKAAVDADPQCTNKVSCADIMALATRDAVVLSGGPTWKVELGRYDALVSRASDVDLPLATEDVPALMKRFSAQGFNVTDLVALSGGHTIGATSCFFINSRLYPTVDAYLDPGFASQLEGTCPSAMNPNNFVFFDQTVTTFDNNYFWMLQQKKGVLFSDSALYFEQDSMTIVDSFVTDQNAFFTAFVESMLKLGRLGVKTAATGEIRVNCTSPNGV</sequence>
<protein>
    <recommendedName>
        <fullName evidence="17">Peroxidase</fullName>
        <ecNumber evidence="17">1.11.1.7</ecNumber>
    </recommendedName>
</protein>
<keyword evidence="9 16" id="KW-1015">Disulfide bond</keyword>
<dbReference type="InterPro" id="IPR010255">
    <property type="entry name" value="Haem_peroxidase_sf"/>
</dbReference>
<feature type="binding site" evidence="14">
    <location>
        <position position="313"/>
    </location>
    <ligand>
        <name>Ca(2+)</name>
        <dbReference type="ChEBI" id="CHEBI:29108"/>
        <label>2</label>
    </ligand>
</feature>
<comment type="caution">
    <text evidence="20">The sequence shown here is derived from an EMBL/GenBank/DDBJ whole genome shotgun (WGS) entry which is preliminary data.</text>
</comment>
<dbReference type="FunFam" id="1.10.420.10:FF:000001">
    <property type="entry name" value="Peroxidase"/>
    <property type="match status" value="1"/>
</dbReference>
<feature type="binding site" evidence="14">
    <location>
        <position position="320"/>
    </location>
    <ligand>
        <name>Ca(2+)</name>
        <dbReference type="ChEBI" id="CHEBI:29108"/>
        <label>2</label>
    </ligand>
</feature>
<dbReference type="PRINTS" id="PR00458">
    <property type="entry name" value="PEROXIDASE"/>
</dbReference>
<evidence type="ECO:0000256" key="1">
    <source>
        <dbReference type="ARBA" id="ARBA00000189"/>
    </source>
</evidence>
<feature type="binding site" evidence="14">
    <location>
        <position position="315"/>
    </location>
    <ligand>
        <name>Ca(2+)</name>
        <dbReference type="ChEBI" id="CHEBI:29108"/>
        <label>2</label>
    </ligand>
</feature>
<comment type="cofactor">
    <cofactor evidence="14 17">
        <name>heme b</name>
        <dbReference type="ChEBI" id="CHEBI:60344"/>
    </cofactor>
    <text evidence="14 17">Binds 1 heme b (iron(II)-protoporphyrin IX) group per subunit.</text>
</comment>
<feature type="compositionally biased region" description="Pro residues" evidence="18">
    <location>
        <begin position="46"/>
        <end position="67"/>
    </location>
</feature>
<proteinExistence type="inferred from homology"/>
<feature type="compositionally biased region" description="Basic and acidic residues" evidence="18">
    <location>
        <begin position="21"/>
        <end position="32"/>
    </location>
</feature>
<accession>A0AAD5ZJ24</accession>
<feature type="signal peptide" evidence="17">
    <location>
        <begin position="1"/>
        <end position="19"/>
    </location>
</feature>
<keyword evidence="10" id="KW-0873">Pyrrolidone carboxylic acid</keyword>
<feature type="disulfide bond" evidence="16">
    <location>
        <begin position="273"/>
        <end position="300"/>
    </location>
</feature>
<dbReference type="Pfam" id="PF00141">
    <property type="entry name" value="peroxidase"/>
    <property type="match status" value="1"/>
</dbReference>
<dbReference type="PROSITE" id="PS50873">
    <property type="entry name" value="PEROXIDASE_4"/>
    <property type="match status" value="1"/>
</dbReference>
<organism evidence="20 21">
    <name type="scientific">Rhynchospora tenuis</name>
    <dbReference type="NCBI Taxonomy" id="198213"/>
    <lineage>
        <taxon>Eukaryota</taxon>
        <taxon>Viridiplantae</taxon>
        <taxon>Streptophyta</taxon>
        <taxon>Embryophyta</taxon>
        <taxon>Tracheophyta</taxon>
        <taxon>Spermatophyta</taxon>
        <taxon>Magnoliopsida</taxon>
        <taxon>Liliopsida</taxon>
        <taxon>Poales</taxon>
        <taxon>Cyperaceae</taxon>
        <taxon>Cyperoideae</taxon>
        <taxon>Rhynchosporeae</taxon>
        <taxon>Rhynchospora</taxon>
    </lineage>
</organism>
<feature type="binding site" evidence="14">
    <location>
        <position position="143"/>
    </location>
    <ligand>
        <name>Ca(2+)</name>
        <dbReference type="ChEBI" id="CHEBI:29108"/>
        <label>1</label>
    </ligand>
</feature>
<name>A0AAD5ZJ24_9POAL</name>
<comment type="similarity">
    <text evidence="17">Belongs to the peroxidase family. Classical plant (class III) peroxidase subfamily.</text>
</comment>
<feature type="site" description="Transition state stabilizer" evidence="15">
    <location>
        <position position="135"/>
    </location>
</feature>
<feature type="binding site" description="axial binding residue" evidence="14">
    <location>
        <position position="266"/>
    </location>
    <ligand>
        <name>heme b</name>
        <dbReference type="ChEBI" id="CHEBI:60344"/>
    </ligand>
    <ligandPart>
        <name>Fe</name>
        <dbReference type="ChEBI" id="CHEBI:18248"/>
    </ligandPart>
</feature>
<dbReference type="GO" id="GO:0020037">
    <property type="term" value="F:heme binding"/>
    <property type="evidence" value="ECO:0007669"/>
    <property type="project" value="UniProtKB-UniRule"/>
</dbReference>
<evidence type="ECO:0000313" key="21">
    <source>
        <dbReference type="Proteomes" id="UP001210211"/>
    </source>
</evidence>
<dbReference type="AlphaFoldDB" id="A0AAD5ZJ24"/>
<dbReference type="PRINTS" id="PR00461">
    <property type="entry name" value="PLPEROXIDASE"/>
</dbReference>
<feature type="binding site" evidence="14">
    <location>
        <position position="145"/>
    </location>
    <ligand>
        <name>Ca(2+)</name>
        <dbReference type="ChEBI" id="CHEBI:29108"/>
        <label>1</label>
    </ligand>
</feature>
<keyword evidence="7 17" id="KW-0560">Oxidoreductase</keyword>
<feature type="binding site" evidence="13">
    <location>
        <position position="236"/>
    </location>
    <ligand>
        <name>substrate</name>
    </ligand>
</feature>
<evidence type="ECO:0000256" key="15">
    <source>
        <dbReference type="PIRSR" id="PIRSR600823-4"/>
    </source>
</evidence>
<evidence type="ECO:0000256" key="12">
    <source>
        <dbReference type="PIRSR" id="PIRSR600823-1"/>
    </source>
</evidence>
<feature type="binding site" evidence="14">
    <location>
        <position position="149"/>
    </location>
    <ligand>
        <name>Ca(2+)</name>
        <dbReference type="ChEBI" id="CHEBI:29108"/>
        <label>1</label>
    </ligand>
</feature>
<comment type="catalytic activity">
    <reaction evidence="1 17">
        <text>2 a phenolic donor + H2O2 = 2 a phenolic radical donor + 2 H2O</text>
        <dbReference type="Rhea" id="RHEA:56136"/>
        <dbReference type="ChEBI" id="CHEBI:15377"/>
        <dbReference type="ChEBI" id="CHEBI:16240"/>
        <dbReference type="ChEBI" id="CHEBI:139520"/>
        <dbReference type="ChEBI" id="CHEBI:139521"/>
        <dbReference type="EC" id="1.11.1.7"/>
    </reaction>
</comment>
<evidence type="ECO:0000256" key="6">
    <source>
        <dbReference type="ARBA" id="ARBA00022837"/>
    </source>
</evidence>
<dbReference type="InterPro" id="IPR000823">
    <property type="entry name" value="Peroxidase_pln"/>
</dbReference>
<evidence type="ECO:0000313" key="20">
    <source>
        <dbReference type="EMBL" id="KAJ3698723.1"/>
    </source>
</evidence>
<feature type="domain" description="Plant heme peroxidase family profile" evidence="19">
    <location>
        <begin position="98"/>
        <end position="392"/>
    </location>
</feature>
<feature type="binding site" evidence="14">
    <location>
        <position position="147"/>
    </location>
    <ligand>
        <name>Ca(2+)</name>
        <dbReference type="ChEBI" id="CHEBI:29108"/>
        <label>1</label>
    </ligand>
</feature>
<dbReference type="PROSITE" id="PS00436">
    <property type="entry name" value="PEROXIDASE_2"/>
    <property type="match status" value="1"/>
</dbReference>
<keyword evidence="5 14" id="KW-0479">Metal-binding</keyword>
<comment type="similarity">
    <text evidence="2">Belongs to the peroxidase family. Ascorbate peroxidase subfamily.</text>
</comment>
<evidence type="ECO:0000256" key="5">
    <source>
        <dbReference type="ARBA" id="ARBA00022723"/>
    </source>
</evidence>
<dbReference type="InterPro" id="IPR002016">
    <property type="entry name" value="Haem_peroxidase"/>
</dbReference>
<evidence type="ECO:0000256" key="7">
    <source>
        <dbReference type="ARBA" id="ARBA00023002"/>
    </source>
</evidence>
<feature type="chain" id="PRO_5041774427" description="Peroxidase" evidence="17">
    <location>
        <begin position="20"/>
        <end position="394"/>
    </location>
</feature>
<reference evidence="20 21" key="1">
    <citation type="journal article" date="2022" name="Cell">
        <title>Repeat-based holocentromeres influence genome architecture and karyotype evolution.</title>
        <authorList>
            <person name="Hofstatter P.G."/>
            <person name="Thangavel G."/>
            <person name="Lux T."/>
            <person name="Neumann P."/>
            <person name="Vondrak T."/>
            <person name="Novak P."/>
            <person name="Zhang M."/>
            <person name="Costa L."/>
            <person name="Castellani M."/>
            <person name="Scott A."/>
            <person name="Toegelov H."/>
            <person name="Fuchs J."/>
            <person name="Mata-Sucre Y."/>
            <person name="Dias Y."/>
            <person name="Vanzela A.L.L."/>
            <person name="Huettel B."/>
            <person name="Almeida C.C.S."/>
            <person name="Simkova H."/>
            <person name="Souza G."/>
            <person name="Pedrosa-Harand A."/>
            <person name="Macas J."/>
            <person name="Mayer K.F.X."/>
            <person name="Houben A."/>
            <person name="Marques A."/>
        </authorList>
    </citation>
    <scope>NUCLEOTIDE SEQUENCE [LARGE SCALE GENOMIC DNA]</scope>
    <source>
        <strain evidence="20">RhyTen1mFocal</strain>
    </source>
</reference>
<evidence type="ECO:0000256" key="14">
    <source>
        <dbReference type="PIRSR" id="PIRSR600823-3"/>
    </source>
</evidence>
<dbReference type="InterPro" id="IPR019793">
    <property type="entry name" value="Peroxidases_heam-ligand_BS"/>
</dbReference>
<feature type="compositionally biased region" description="Pro residues" evidence="18">
    <location>
        <begin position="76"/>
        <end position="88"/>
    </location>
</feature>
<feature type="binding site" evidence="14">
    <location>
        <position position="160"/>
    </location>
    <ligand>
        <name>Ca(2+)</name>
        <dbReference type="ChEBI" id="CHEBI:29108"/>
        <label>1</label>
    </ligand>
</feature>
<comment type="subcellular location">
    <subcellularLocation>
        <location evidence="17">Secreted</location>
    </subcellularLocation>
</comment>
<dbReference type="PANTHER" id="PTHR31517:SF48">
    <property type="entry name" value="PEROXIDASE 16-RELATED"/>
    <property type="match status" value="1"/>
</dbReference>
<feature type="disulfide bond" evidence="16">
    <location>
        <begin position="196"/>
        <end position="388"/>
    </location>
</feature>
<dbReference type="GO" id="GO:0006979">
    <property type="term" value="P:response to oxidative stress"/>
    <property type="evidence" value="ECO:0007669"/>
    <property type="project" value="UniProtKB-UniRule"/>
</dbReference>
<evidence type="ECO:0000256" key="11">
    <source>
        <dbReference type="ARBA" id="ARBA00023324"/>
    </source>
</evidence>
<keyword evidence="17" id="KW-0964">Secreted</keyword>
<evidence type="ECO:0000256" key="3">
    <source>
        <dbReference type="ARBA" id="ARBA00022559"/>
    </source>
</evidence>
<evidence type="ECO:0000256" key="16">
    <source>
        <dbReference type="PIRSR" id="PIRSR600823-5"/>
    </source>
</evidence>
<comment type="function">
    <text evidence="17">Removal of H(2)O(2), oxidation of toxic reductants, biosynthesis and degradation of lignin, suberization, auxin catabolism, response to environmental stresses such as wounding, pathogen attack and oxidative stress.</text>
</comment>
<evidence type="ECO:0000256" key="4">
    <source>
        <dbReference type="ARBA" id="ARBA00022617"/>
    </source>
</evidence>
<feature type="disulfide bond" evidence="16">
    <location>
        <begin position="141"/>
        <end position="146"/>
    </location>
</feature>
<keyword evidence="21" id="KW-1185">Reference proteome</keyword>
<comment type="cofactor">
    <cofactor evidence="14 17">
        <name>Ca(2+)</name>
        <dbReference type="ChEBI" id="CHEBI:29108"/>
    </cofactor>
    <text evidence="14 17">Binds 2 calcium ions per subunit.</text>
</comment>
<evidence type="ECO:0000256" key="9">
    <source>
        <dbReference type="ARBA" id="ARBA00023157"/>
    </source>
</evidence>
<keyword evidence="11 17" id="KW-0376">Hydrogen peroxide</keyword>
<dbReference type="InterPro" id="IPR019794">
    <property type="entry name" value="Peroxidases_AS"/>
</dbReference>
<evidence type="ECO:0000256" key="2">
    <source>
        <dbReference type="ARBA" id="ARBA00006873"/>
    </source>
</evidence>
<dbReference type="InterPro" id="IPR033905">
    <property type="entry name" value="Secretory_peroxidase"/>
</dbReference>
<dbReference type="PROSITE" id="PS00435">
    <property type="entry name" value="PEROXIDASE_1"/>
    <property type="match status" value="1"/>
</dbReference>
<feature type="binding site" evidence="14">
    <location>
        <position position="267"/>
    </location>
    <ligand>
        <name>Ca(2+)</name>
        <dbReference type="ChEBI" id="CHEBI:29108"/>
        <label>2</label>
    </ligand>
</feature>
<dbReference type="GO" id="GO:0042744">
    <property type="term" value="P:hydrogen peroxide catabolic process"/>
    <property type="evidence" value="ECO:0007669"/>
    <property type="project" value="UniProtKB-KW"/>
</dbReference>
<keyword evidence="4 17" id="KW-0349">Heme</keyword>
<evidence type="ECO:0000256" key="17">
    <source>
        <dbReference type="RuleBase" id="RU362060"/>
    </source>
</evidence>
<keyword evidence="17" id="KW-0732">Signal</keyword>
<evidence type="ECO:0000256" key="13">
    <source>
        <dbReference type="PIRSR" id="PIRSR600823-2"/>
    </source>
</evidence>
<dbReference type="EMBL" id="JAMRDG010000001">
    <property type="protein sequence ID" value="KAJ3698723.1"/>
    <property type="molecule type" value="Genomic_DNA"/>
</dbReference>
<feature type="region of interest" description="Disordered" evidence="18">
    <location>
        <begin position="18"/>
        <end position="88"/>
    </location>
</feature>
<dbReference type="GO" id="GO:0005576">
    <property type="term" value="C:extracellular region"/>
    <property type="evidence" value="ECO:0007669"/>
    <property type="project" value="UniProtKB-SubCell"/>
</dbReference>